<keyword evidence="3" id="KW-1185">Reference proteome</keyword>
<feature type="region of interest" description="Disordered" evidence="1">
    <location>
        <begin position="30"/>
        <end position="61"/>
    </location>
</feature>
<evidence type="ECO:0000256" key="1">
    <source>
        <dbReference type="SAM" id="MobiDB-lite"/>
    </source>
</evidence>
<organism evidence="2 3">
    <name type="scientific">Amblyomma americanum</name>
    <name type="common">Lone star tick</name>
    <dbReference type="NCBI Taxonomy" id="6943"/>
    <lineage>
        <taxon>Eukaryota</taxon>
        <taxon>Metazoa</taxon>
        <taxon>Ecdysozoa</taxon>
        <taxon>Arthropoda</taxon>
        <taxon>Chelicerata</taxon>
        <taxon>Arachnida</taxon>
        <taxon>Acari</taxon>
        <taxon>Parasitiformes</taxon>
        <taxon>Ixodida</taxon>
        <taxon>Ixodoidea</taxon>
        <taxon>Ixodidae</taxon>
        <taxon>Amblyomminae</taxon>
        <taxon>Amblyomma</taxon>
    </lineage>
</organism>
<protein>
    <submittedName>
        <fullName evidence="2">Uncharacterized protein</fullName>
    </submittedName>
</protein>
<dbReference type="EMBL" id="JARKHS020008609">
    <property type="protein sequence ID" value="KAK8780611.1"/>
    <property type="molecule type" value="Genomic_DNA"/>
</dbReference>
<accession>A0AAQ4F0Z4</accession>
<proteinExistence type="predicted"/>
<gene>
    <name evidence="2" type="ORF">V5799_018048</name>
</gene>
<comment type="caution">
    <text evidence="2">The sequence shown here is derived from an EMBL/GenBank/DDBJ whole genome shotgun (WGS) entry which is preliminary data.</text>
</comment>
<reference evidence="2 3" key="1">
    <citation type="journal article" date="2023" name="Arcadia Sci">
        <title>De novo assembly of a long-read Amblyomma americanum tick genome.</title>
        <authorList>
            <person name="Chou S."/>
            <person name="Poskanzer K.E."/>
            <person name="Rollins M."/>
            <person name="Thuy-Boun P.S."/>
        </authorList>
    </citation>
    <scope>NUCLEOTIDE SEQUENCE [LARGE SCALE GENOMIC DNA]</scope>
    <source>
        <strain evidence="2">F_SG_1</strain>
        <tissue evidence="2">Salivary glands</tissue>
    </source>
</reference>
<dbReference type="AlphaFoldDB" id="A0AAQ4F0Z4"/>
<evidence type="ECO:0000313" key="3">
    <source>
        <dbReference type="Proteomes" id="UP001321473"/>
    </source>
</evidence>
<evidence type="ECO:0000313" key="2">
    <source>
        <dbReference type="EMBL" id="KAK8780611.1"/>
    </source>
</evidence>
<name>A0AAQ4F0Z4_AMBAM</name>
<sequence>MSHEAAACADYDERPQSSCCRRRYLLSTTDEEEDIELNPPTPDIPPSQENAGPPTGTPTKYSSSEWTLFMAHSEQKRLAREISIPAVQTCLSPINISSLRVRIHQDSNIIITSTCDLDTLEYLDHMKNDILHTVPQQLAQYQQQMPQQTATFQQQLAAMQQLQQQMQEKYTYVTTCIDCLQRKRIPSADSPSETHQRRMCLPLEVSDAENRDSFPALDNHHGDQ</sequence>
<dbReference type="Proteomes" id="UP001321473">
    <property type="component" value="Unassembled WGS sequence"/>
</dbReference>